<feature type="binding site" evidence="8">
    <location>
        <position position="290"/>
    </location>
    <ligand>
        <name>Zn(2+)</name>
        <dbReference type="ChEBI" id="CHEBI:29105"/>
        <note>catalytic</note>
    </ligand>
</feature>
<proteinExistence type="inferred from homology"/>
<dbReference type="SUPFAM" id="SSF55486">
    <property type="entry name" value="Metalloproteases ('zincins'), catalytic domain"/>
    <property type="match status" value="1"/>
</dbReference>
<organism evidence="12">
    <name type="scientific">Hyperionvirus sp</name>
    <dbReference type="NCBI Taxonomy" id="2487770"/>
    <lineage>
        <taxon>Viruses</taxon>
        <taxon>Varidnaviria</taxon>
        <taxon>Bamfordvirae</taxon>
        <taxon>Nucleocytoviricota</taxon>
        <taxon>Megaviricetes</taxon>
        <taxon>Imitervirales</taxon>
        <taxon>Mimiviridae</taxon>
        <taxon>Klosneuvirinae</taxon>
    </lineage>
</organism>
<dbReference type="GO" id="GO:0006508">
    <property type="term" value="P:proteolysis"/>
    <property type="evidence" value="ECO:0007669"/>
    <property type="project" value="UniProtKB-KW"/>
</dbReference>
<gene>
    <name evidence="12" type="ORF">Hyperionvirus10_50</name>
</gene>
<dbReference type="InterPro" id="IPR027268">
    <property type="entry name" value="Peptidase_M4/M1_CTD_sf"/>
</dbReference>
<dbReference type="EMBL" id="MK072392">
    <property type="protein sequence ID" value="AYV83714.1"/>
    <property type="molecule type" value="Genomic_DNA"/>
</dbReference>
<dbReference type="Pfam" id="PF11838">
    <property type="entry name" value="ERAP1_C"/>
    <property type="match status" value="1"/>
</dbReference>
<dbReference type="GO" id="GO:0008270">
    <property type="term" value="F:zinc ion binding"/>
    <property type="evidence" value="ECO:0007669"/>
    <property type="project" value="InterPro"/>
</dbReference>
<dbReference type="Gene3D" id="1.25.50.20">
    <property type="match status" value="1"/>
</dbReference>
<dbReference type="PANTHER" id="PTHR11533:SF299">
    <property type="entry name" value="AMINOPEPTIDASE"/>
    <property type="match status" value="1"/>
</dbReference>
<evidence type="ECO:0000259" key="11">
    <source>
        <dbReference type="Pfam" id="PF17900"/>
    </source>
</evidence>
<keyword evidence="3" id="KW-0645">Protease</keyword>
<dbReference type="InterPro" id="IPR014782">
    <property type="entry name" value="Peptidase_M1_dom"/>
</dbReference>
<dbReference type="InterPro" id="IPR024571">
    <property type="entry name" value="ERAP1-like_C_dom"/>
</dbReference>
<protein>
    <submittedName>
        <fullName evidence="12">Aminopeptidase N</fullName>
    </submittedName>
</protein>
<evidence type="ECO:0000256" key="7">
    <source>
        <dbReference type="ARBA" id="ARBA00023049"/>
    </source>
</evidence>
<keyword evidence="6 8" id="KW-0862">Zinc</keyword>
<evidence type="ECO:0000256" key="1">
    <source>
        <dbReference type="ARBA" id="ARBA00010136"/>
    </source>
</evidence>
<evidence type="ECO:0000256" key="4">
    <source>
        <dbReference type="ARBA" id="ARBA00022723"/>
    </source>
</evidence>
<dbReference type="FunFam" id="1.10.390.10:FF:000006">
    <property type="entry name" value="Puromycin-sensitive aminopeptidase"/>
    <property type="match status" value="1"/>
</dbReference>
<dbReference type="GO" id="GO:0042277">
    <property type="term" value="F:peptide binding"/>
    <property type="evidence" value="ECO:0007669"/>
    <property type="project" value="TreeGrafter"/>
</dbReference>
<feature type="domain" description="ERAP1-like C-terminal" evidence="10">
    <location>
        <begin position="494"/>
        <end position="803"/>
    </location>
</feature>
<keyword evidence="5" id="KW-0378">Hydrolase</keyword>
<dbReference type="Gene3D" id="2.60.40.1910">
    <property type="match status" value="1"/>
</dbReference>
<feature type="domain" description="Peptidase M1 membrane alanine aminopeptidase" evidence="9">
    <location>
        <begin position="215"/>
        <end position="420"/>
    </location>
</feature>
<evidence type="ECO:0000259" key="9">
    <source>
        <dbReference type="Pfam" id="PF01433"/>
    </source>
</evidence>
<dbReference type="InterPro" id="IPR001930">
    <property type="entry name" value="Peptidase_M1"/>
</dbReference>
<dbReference type="InterPro" id="IPR045357">
    <property type="entry name" value="Aminopeptidase_N-like_N"/>
</dbReference>
<dbReference type="GO" id="GO:0016020">
    <property type="term" value="C:membrane"/>
    <property type="evidence" value="ECO:0007669"/>
    <property type="project" value="TreeGrafter"/>
</dbReference>
<reference evidence="12" key="1">
    <citation type="submission" date="2018-10" db="EMBL/GenBank/DDBJ databases">
        <title>Hidden diversity of soil giant viruses.</title>
        <authorList>
            <person name="Schulz F."/>
            <person name="Alteio L."/>
            <person name="Goudeau D."/>
            <person name="Ryan E.M."/>
            <person name="Malmstrom R.R."/>
            <person name="Blanchard J."/>
            <person name="Woyke T."/>
        </authorList>
    </citation>
    <scope>NUCLEOTIDE SEQUENCE</scope>
    <source>
        <strain evidence="12">HYV1</strain>
    </source>
</reference>
<evidence type="ECO:0000256" key="3">
    <source>
        <dbReference type="ARBA" id="ARBA00022670"/>
    </source>
</evidence>
<dbReference type="SUPFAM" id="SSF63737">
    <property type="entry name" value="Leukotriene A4 hydrolase N-terminal domain"/>
    <property type="match status" value="1"/>
</dbReference>
<accession>A0A3G5AAU4</accession>
<feature type="binding site" evidence="8">
    <location>
        <position position="309"/>
    </location>
    <ligand>
        <name>Zn(2+)</name>
        <dbReference type="ChEBI" id="CHEBI:29105"/>
        <note>catalytic</note>
    </ligand>
</feature>
<evidence type="ECO:0000256" key="5">
    <source>
        <dbReference type="ARBA" id="ARBA00022801"/>
    </source>
</evidence>
<dbReference type="InterPro" id="IPR042097">
    <property type="entry name" value="Aminopeptidase_N-like_N_sf"/>
</dbReference>
<dbReference type="Pfam" id="PF17900">
    <property type="entry name" value="Peptidase_M1_N"/>
    <property type="match status" value="1"/>
</dbReference>
<dbReference type="InterPro" id="IPR034016">
    <property type="entry name" value="M1_APN-typ"/>
</dbReference>
<name>A0A3G5AAU4_9VIRU</name>
<evidence type="ECO:0000313" key="12">
    <source>
        <dbReference type="EMBL" id="AYV83714.1"/>
    </source>
</evidence>
<keyword evidence="7" id="KW-0482">Metalloprotease</keyword>
<dbReference type="GO" id="GO:0005615">
    <property type="term" value="C:extracellular space"/>
    <property type="evidence" value="ECO:0007669"/>
    <property type="project" value="TreeGrafter"/>
</dbReference>
<dbReference type="InterPro" id="IPR050344">
    <property type="entry name" value="Peptidase_M1_aminopeptidases"/>
</dbReference>
<dbReference type="GO" id="GO:0043171">
    <property type="term" value="P:peptide catabolic process"/>
    <property type="evidence" value="ECO:0007669"/>
    <property type="project" value="TreeGrafter"/>
</dbReference>
<dbReference type="Gene3D" id="2.60.40.1730">
    <property type="entry name" value="tricorn interacting facor f3 domain"/>
    <property type="match status" value="1"/>
</dbReference>
<evidence type="ECO:0000259" key="10">
    <source>
        <dbReference type="Pfam" id="PF11838"/>
    </source>
</evidence>
<dbReference type="PRINTS" id="PR00756">
    <property type="entry name" value="ALADIPTASE"/>
</dbReference>
<sequence length="836" mass="96695">MNGNRLPKDVVPINYRLNIIVDMEKFTFSGRAEIRFMAVKAVEIVRLHSKNLMIERIFLNERECEGVVMDVENEIVSVRVPLYFGEGVLRFVYRGVVNGNLEGFYRSGYWVNGVKKYLGVTQFQPLGARQVFPCFDEPDFKATFDVGIVAGENSVLSNMPVASGLNNGVIFGTSPVMSTYLLAFVVGELEYLERRMDWVVVKAYCTEGKKGKLSFAIDVAVKVLRWFTEWFGIDYPLSKLDLCAVPDFSAEGMENWGLITFREGLLFCDENTDISEKQNIVYTICHEIAHQWFGNLVTMEWWGELWLNESMATYFGLMVSDVLFPEYAVWDMFMDNKYFNAMDVDSLESSHPLQAVVDKSAEIEEMFDAISYAKGAGLIRFVEYYLGVDYFRVGIRKYLGENKYGNTVSMDLWKVFGEDIAGLMECWTKQSGYPVVYVKRDVDKITLGQRRFLKSGRADDRLWKIVVELLVDSQSMFVMLDERMKTFSVKGKDILVNPNRVGFFRVLYVDDFDLIFFDRLSVQNKIQLIGDASILCLCGYQEFRKLFDLMGRIDVYVERNYCMWNNIIRCLKNIYKYLHGDVIVKKQFKKTIRGHFYRGLEKLSVALGWESVGGESVGDSELRTLVLRTLGGEGDLNVVREGLNRFRNDNWKTNCNRVAIMEIVGRFGSEKDYDRLVELLDDADSQVTEYVLMGLAKVRDYKLVQRSLELVLSDKIRDDDRWLYIKYLSLNRRCCNLVWDLVTKNWGKFLIKYQKGSSGLLYLIQGMSAGFMTREQLNKFIEFFKIRPPGTEMVVEQIIEKITNHIKISDRIVRDPLFMSLVTGIFYIIPDDLQLL</sequence>
<feature type="domain" description="Aminopeptidase N-like N-terminal" evidence="11">
    <location>
        <begin position="11"/>
        <end position="181"/>
    </location>
</feature>
<keyword evidence="4 8" id="KW-0479">Metal-binding</keyword>
<dbReference type="CDD" id="cd09601">
    <property type="entry name" value="M1_APN-Q_like"/>
    <property type="match status" value="1"/>
</dbReference>
<dbReference type="PANTHER" id="PTHR11533">
    <property type="entry name" value="PROTEASE M1 ZINC METALLOPROTEASE"/>
    <property type="match status" value="1"/>
</dbReference>
<evidence type="ECO:0000256" key="6">
    <source>
        <dbReference type="ARBA" id="ARBA00022833"/>
    </source>
</evidence>
<comment type="cofactor">
    <cofactor evidence="8">
        <name>Zn(2+)</name>
        <dbReference type="ChEBI" id="CHEBI:29105"/>
    </cofactor>
    <text evidence="8">Binds 1 zinc ion per subunit.</text>
</comment>
<dbReference type="Gene3D" id="1.10.390.10">
    <property type="entry name" value="Neutral Protease Domain 2"/>
    <property type="match status" value="1"/>
</dbReference>
<comment type="similarity">
    <text evidence="1">Belongs to the peptidase M1 family.</text>
</comment>
<feature type="binding site" evidence="8">
    <location>
        <position position="286"/>
    </location>
    <ligand>
        <name>Zn(2+)</name>
        <dbReference type="ChEBI" id="CHEBI:29105"/>
        <note>catalytic</note>
    </ligand>
</feature>
<evidence type="ECO:0000256" key="8">
    <source>
        <dbReference type="PIRSR" id="PIRSR634016-3"/>
    </source>
</evidence>
<evidence type="ECO:0000256" key="2">
    <source>
        <dbReference type="ARBA" id="ARBA00022438"/>
    </source>
</evidence>
<dbReference type="GO" id="GO:0070006">
    <property type="term" value="F:metalloaminopeptidase activity"/>
    <property type="evidence" value="ECO:0007669"/>
    <property type="project" value="TreeGrafter"/>
</dbReference>
<keyword evidence="2 12" id="KW-0031">Aminopeptidase</keyword>
<dbReference type="Pfam" id="PF01433">
    <property type="entry name" value="Peptidase_M1"/>
    <property type="match status" value="1"/>
</dbReference>